<protein>
    <submittedName>
        <fullName evidence="1">Uncharacterized protein</fullName>
    </submittedName>
</protein>
<name>A0A7W3EEV9_ESCFE</name>
<sequence>MNINKDEDILVIIKNDEKFYWFVAFKEMWVLNRVKWVSDFIRNGIDGINPNVHSERYDIPVINKENVDRFIQLLINDGYLYNKSDIADEFYKRLSVGTLWWDIYDLMPDLFIDFDSNRLYSESVESMHYEKYVPEGWFGELVDFCDNDLLQKCEMFWVKNEVDYRREILSKG</sequence>
<evidence type="ECO:0000313" key="1">
    <source>
        <dbReference type="EMBL" id="QLN00341.1"/>
    </source>
</evidence>
<dbReference type="AlphaFoldDB" id="A0A7W3EEV9"/>
<organism evidence="1 2">
    <name type="scientific">Escherichia fergusonii</name>
    <dbReference type="NCBI Taxonomy" id="564"/>
    <lineage>
        <taxon>Bacteria</taxon>
        <taxon>Pseudomonadati</taxon>
        <taxon>Pseudomonadota</taxon>
        <taxon>Gammaproteobacteria</taxon>
        <taxon>Enterobacterales</taxon>
        <taxon>Enterobacteriaceae</taxon>
        <taxon>Escherichia</taxon>
    </lineage>
</organism>
<gene>
    <name evidence="1" type="ORF">HVY52_11185</name>
</gene>
<dbReference type="Proteomes" id="UP000510927">
    <property type="component" value="Chromosome"/>
</dbReference>
<reference evidence="1 2" key="1">
    <citation type="submission" date="2020-06" db="EMBL/GenBank/DDBJ databases">
        <title>REHAB project genomes.</title>
        <authorList>
            <person name="Shaw L.P."/>
        </authorList>
    </citation>
    <scope>NUCLEOTIDE SEQUENCE [LARGE SCALE GENOMIC DNA]</scope>
    <source>
        <strain evidence="1 2">RHB28-C13</strain>
    </source>
</reference>
<proteinExistence type="predicted"/>
<dbReference type="RefSeq" id="WP_181203462.1">
    <property type="nucleotide sequence ID" value="NZ_CP055675.1"/>
</dbReference>
<evidence type="ECO:0000313" key="2">
    <source>
        <dbReference type="Proteomes" id="UP000510927"/>
    </source>
</evidence>
<accession>A0A7W3EEV9</accession>
<dbReference type="EMBL" id="CP055675">
    <property type="protein sequence ID" value="QLN00341.1"/>
    <property type="molecule type" value="Genomic_DNA"/>
</dbReference>